<dbReference type="PROSITE" id="PS50005">
    <property type="entry name" value="TPR"/>
    <property type="match status" value="3"/>
</dbReference>
<dbReference type="Gene3D" id="1.20.1540.10">
    <property type="entry name" value="Rhomboid-like"/>
    <property type="match status" value="1"/>
</dbReference>
<keyword evidence="5 9" id="KW-1133">Transmembrane helix</keyword>
<dbReference type="SMART" id="SM00028">
    <property type="entry name" value="TPR"/>
    <property type="match status" value="3"/>
</dbReference>
<evidence type="ECO:0000256" key="1">
    <source>
        <dbReference type="ARBA" id="ARBA00004141"/>
    </source>
</evidence>
<feature type="transmembrane region" description="Helical" evidence="9">
    <location>
        <begin position="233"/>
        <end position="260"/>
    </location>
</feature>
<feature type="transmembrane region" description="Helical" evidence="9">
    <location>
        <begin position="373"/>
        <end position="394"/>
    </location>
</feature>
<evidence type="ECO:0000256" key="8">
    <source>
        <dbReference type="SAM" id="Coils"/>
    </source>
</evidence>
<comment type="subcellular location">
    <subcellularLocation>
        <location evidence="1">Membrane</location>
        <topology evidence="1">Multi-pass membrane protein</topology>
    </subcellularLocation>
</comment>
<feature type="repeat" description="TPR" evidence="7">
    <location>
        <begin position="482"/>
        <end position="515"/>
    </location>
</feature>
<keyword evidence="6 9" id="KW-0472">Membrane</keyword>
<keyword evidence="12" id="KW-1185">Reference proteome</keyword>
<dbReference type="SUPFAM" id="SSF144091">
    <property type="entry name" value="Rhomboid-like"/>
    <property type="match status" value="1"/>
</dbReference>
<sequence length="530" mass="59545">MMDALQAEIQFWELADHLSGREGLNIVHVNEDGPIVWMEDDRKKPGSVIRLQLKSYDWSRQLRNDINRTYESAKTVRKRLKMRSANVINLILAPFTPVDSYEEDVSKPLPLTAGGKNQMRTILIASPELEEKLFPLAVEWKLEHMPDFSGAGTAPDDDMYVRQLKHRVKQRYEKRQNEVKEVFFFGKPRLTFFLLASIAAVFLWMEMEGSSMSTMTLIEFGAKFDPLILEGEWWRFFSAMFLHIGMLHLFMNSLALFYLGTAVERIFGTARFAWIYFAAGLAGSLSSFVFNDNISAGASGAIFGLFGALLYFGVRNKKLFFRTFGTSILVILVINIVFGFSVPMIDNGAHLGGLAGGFLAASAAGLPNRNGGWLRPAGLITMAAAGGILVAVGYGQEVDGSQLQAVYYELGRESVEAEEYEQAENYLTTALSFDPPENGQIPADVLLPNAYFLLAYAQIQEEQYDQAEENLEQAVELRDDFHEAYYNLALLQYERGDYDRALQSIDRAIEVNNDEDYLDLRDQITGSSGV</sequence>
<dbReference type="PROSITE" id="PS50293">
    <property type="entry name" value="TPR_REGION"/>
    <property type="match status" value="1"/>
</dbReference>
<keyword evidence="4" id="KW-0378">Hydrolase</keyword>
<evidence type="ECO:0000256" key="2">
    <source>
        <dbReference type="ARBA" id="ARBA00009045"/>
    </source>
</evidence>
<dbReference type="Gene3D" id="1.25.40.10">
    <property type="entry name" value="Tetratricopeptide repeat domain"/>
    <property type="match status" value="1"/>
</dbReference>
<dbReference type="Pfam" id="PF13181">
    <property type="entry name" value="TPR_8"/>
    <property type="match status" value="1"/>
</dbReference>
<dbReference type="Proteomes" id="UP000752012">
    <property type="component" value="Unassembled WGS sequence"/>
</dbReference>
<dbReference type="EMBL" id="JAATHJ010000010">
    <property type="protein sequence ID" value="NJP37669.1"/>
    <property type="molecule type" value="Genomic_DNA"/>
</dbReference>
<keyword evidence="8" id="KW-0175">Coiled coil</keyword>
<keyword evidence="11" id="KW-0645">Protease</keyword>
<evidence type="ECO:0000313" key="12">
    <source>
        <dbReference type="Proteomes" id="UP000752012"/>
    </source>
</evidence>
<dbReference type="SUPFAM" id="SSF48452">
    <property type="entry name" value="TPR-like"/>
    <property type="match status" value="1"/>
</dbReference>
<protein>
    <submittedName>
        <fullName evidence="11">Rhomboid family intramembrane serine protease</fullName>
    </submittedName>
</protein>
<dbReference type="AlphaFoldDB" id="A0A969PUB5"/>
<comment type="similarity">
    <text evidence="2">Belongs to the peptidase S54 family.</text>
</comment>
<evidence type="ECO:0000256" key="7">
    <source>
        <dbReference type="PROSITE-ProRule" id="PRU00339"/>
    </source>
</evidence>
<dbReference type="InterPro" id="IPR050925">
    <property type="entry name" value="Rhomboid_protease_S54"/>
</dbReference>
<feature type="transmembrane region" description="Helical" evidence="9">
    <location>
        <begin position="190"/>
        <end position="207"/>
    </location>
</feature>
<gene>
    <name evidence="11" type="ORF">HCN83_08725</name>
</gene>
<dbReference type="Pfam" id="PF13432">
    <property type="entry name" value="TPR_16"/>
    <property type="match status" value="1"/>
</dbReference>
<keyword evidence="7" id="KW-0802">TPR repeat</keyword>
<dbReference type="GO" id="GO:0016020">
    <property type="term" value="C:membrane"/>
    <property type="evidence" value="ECO:0007669"/>
    <property type="project" value="UniProtKB-SubCell"/>
</dbReference>
<feature type="domain" description="Peptidase S54 rhomboid" evidence="10">
    <location>
        <begin position="231"/>
        <end position="361"/>
    </location>
</feature>
<feature type="transmembrane region" description="Helical" evidence="9">
    <location>
        <begin position="319"/>
        <end position="342"/>
    </location>
</feature>
<evidence type="ECO:0000313" key="11">
    <source>
        <dbReference type="EMBL" id="NJP37669.1"/>
    </source>
</evidence>
<dbReference type="GO" id="GO:0004252">
    <property type="term" value="F:serine-type endopeptidase activity"/>
    <property type="evidence" value="ECO:0007669"/>
    <property type="project" value="InterPro"/>
</dbReference>
<evidence type="ECO:0000256" key="3">
    <source>
        <dbReference type="ARBA" id="ARBA00022692"/>
    </source>
</evidence>
<feature type="transmembrane region" description="Helical" evidence="9">
    <location>
        <begin position="272"/>
        <end position="290"/>
    </location>
</feature>
<evidence type="ECO:0000256" key="4">
    <source>
        <dbReference type="ARBA" id="ARBA00022801"/>
    </source>
</evidence>
<dbReference type="InterPro" id="IPR035952">
    <property type="entry name" value="Rhomboid-like_sf"/>
</dbReference>
<keyword evidence="3 9" id="KW-0812">Transmembrane</keyword>
<dbReference type="PANTHER" id="PTHR43731">
    <property type="entry name" value="RHOMBOID PROTEASE"/>
    <property type="match status" value="1"/>
</dbReference>
<dbReference type="InterPro" id="IPR011990">
    <property type="entry name" value="TPR-like_helical_dom_sf"/>
</dbReference>
<evidence type="ECO:0000259" key="10">
    <source>
        <dbReference type="Pfam" id="PF01694"/>
    </source>
</evidence>
<name>A0A969PUB5_9BACI</name>
<feature type="repeat" description="TPR" evidence="7">
    <location>
        <begin position="404"/>
        <end position="437"/>
    </location>
</feature>
<dbReference type="RefSeq" id="WP_168006418.1">
    <property type="nucleotide sequence ID" value="NZ_JAATHJ010000010.1"/>
</dbReference>
<evidence type="ECO:0000256" key="5">
    <source>
        <dbReference type="ARBA" id="ARBA00022989"/>
    </source>
</evidence>
<feature type="transmembrane region" description="Helical" evidence="9">
    <location>
        <begin position="296"/>
        <end position="312"/>
    </location>
</feature>
<dbReference type="GO" id="GO:0006508">
    <property type="term" value="P:proteolysis"/>
    <property type="evidence" value="ECO:0007669"/>
    <property type="project" value="UniProtKB-KW"/>
</dbReference>
<organism evidence="11 12">
    <name type="scientific">Alkalicoccus luteus</name>
    <dbReference type="NCBI Taxonomy" id="1237094"/>
    <lineage>
        <taxon>Bacteria</taxon>
        <taxon>Bacillati</taxon>
        <taxon>Bacillota</taxon>
        <taxon>Bacilli</taxon>
        <taxon>Bacillales</taxon>
        <taxon>Bacillaceae</taxon>
        <taxon>Alkalicoccus</taxon>
    </lineage>
</organism>
<reference evidence="11 12" key="1">
    <citation type="submission" date="2020-03" db="EMBL/GenBank/DDBJ databases">
        <title>Assessment of the enzymatic potential of alkaline-tolerant lipase obtained from Bacillus luteus H11 (technogenic soil) for the bioremediation of saline soils contaminated with petroleum substances.</title>
        <authorList>
            <person name="Kalwasinska A."/>
        </authorList>
    </citation>
    <scope>NUCLEOTIDE SEQUENCE [LARGE SCALE GENOMIC DNA]</scope>
    <source>
        <strain evidence="11 12">H11</strain>
    </source>
</reference>
<evidence type="ECO:0000256" key="6">
    <source>
        <dbReference type="ARBA" id="ARBA00023136"/>
    </source>
</evidence>
<dbReference type="PANTHER" id="PTHR43731:SF14">
    <property type="entry name" value="PRESENILIN-ASSOCIATED RHOMBOID-LIKE PROTEIN, MITOCHONDRIAL"/>
    <property type="match status" value="1"/>
</dbReference>
<proteinExistence type="inferred from homology"/>
<dbReference type="InterPro" id="IPR022764">
    <property type="entry name" value="Peptidase_S54_rhomboid_dom"/>
</dbReference>
<evidence type="ECO:0000256" key="9">
    <source>
        <dbReference type="SAM" id="Phobius"/>
    </source>
</evidence>
<accession>A0A969PUB5</accession>
<dbReference type="InterPro" id="IPR019734">
    <property type="entry name" value="TPR_rpt"/>
</dbReference>
<dbReference type="Pfam" id="PF01694">
    <property type="entry name" value="Rhomboid"/>
    <property type="match status" value="1"/>
</dbReference>
<feature type="coiled-coil region" evidence="8">
    <location>
        <begin position="457"/>
        <end position="484"/>
    </location>
</feature>
<comment type="caution">
    <text evidence="11">The sequence shown here is derived from an EMBL/GenBank/DDBJ whole genome shotgun (WGS) entry which is preliminary data.</text>
</comment>
<feature type="repeat" description="TPR" evidence="7">
    <location>
        <begin position="448"/>
        <end position="481"/>
    </location>
</feature>